<dbReference type="Pfam" id="PF00107">
    <property type="entry name" value="ADH_zinc_N"/>
    <property type="match status" value="1"/>
</dbReference>
<reference evidence="5" key="1">
    <citation type="submission" date="2022-06" db="EMBL/GenBank/DDBJ databases">
        <title>Uncovering the hologenomic basis of an extraordinary plant invasion.</title>
        <authorList>
            <person name="Bieker V.C."/>
            <person name="Martin M.D."/>
            <person name="Gilbert T."/>
            <person name="Hodgins K."/>
            <person name="Battlay P."/>
            <person name="Petersen B."/>
            <person name="Wilson J."/>
        </authorList>
    </citation>
    <scope>NUCLEOTIDE SEQUENCE</scope>
    <source>
        <strain evidence="5">AA19_3_7</strain>
        <tissue evidence="5">Leaf</tissue>
    </source>
</reference>
<evidence type="ECO:0000256" key="1">
    <source>
        <dbReference type="ARBA" id="ARBA00022723"/>
    </source>
</evidence>
<dbReference type="InterPro" id="IPR036291">
    <property type="entry name" value="NAD(P)-bd_dom_sf"/>
</dbReference>
<comment type="caution">
    <text evidence="5">The sequence shown here is derived from an EMBL/GenBank/DDBJ whole genome shotgun (WGS) entry which is preliminary data.</text>
</comment>
<name>A0AAD5BV80_AMBAR</name>
<dbReference type="InterPro" id="IPR013149">
    <property type="entry name" value="ADH-like_C"/>
</dbReference>
<dbReference type="EMBL" id="JAMZMK010010852">
    <property type="protein sequence ID" value="KAI7730065.1"/>
    <property type="molecule type" value="Genomic_DNA"/>
</dbReference>
<organism evidence="5 6">
    <name type="scientific">Ambrosia artemisiifolia</name>
    <name type="common">Common ragweed</name>
    <dbReference type="NCBI Taxonomy" id="4212"/>
    <lineage>
        <taxon>Eukaryota</taxon>
        <taxon>Viridiplantae</taxon>
        <taxon>Streptophyta</taxon>
        <taxon>Embryophyta</taxon>
        <taxon>Tracheophyta</taxon>
        <taxon>Spermatophyta</taxon>
        <taxon>Magnoliopsida</taxon>
        <taxon>eudicotyledons</taxon>
        <taxon>Gunneridae</taxon>
        <taxon>Pentapetalae</taxon>
        <taxon>asterids</taxon>
        <taxon>campanulids</taxon>
        <taxon>Asterales</taxon>
        <taxon>Asteraceae</taxon>
        <taxon>Asteroideae</taxon>
        <taxon>Heliantheae alliance</taxon>
        <taxon>Heliantheae</taxon>
        <taxon>Ambrosia</taxon>
    </lineage>
</organism>
<evidence type="ECO:0000256" key="3">
    <source>
        <dbReference type="ARBA" id="ARBA00023002"/>
    </source>
</evidence>
<dbReference type="Proteomes" id="UP001206925">
    <property type="component" value="Unassembled WGS sequence"/>
</dbReference>
<dbReference type="Gene3D" id="3.40.50.720">
    <property type="entry name" value="NAD(P)-binding Rossmann-like Domain"/>
    <property type="match status" value="1"/>
</dbReference>
<dbReference type="PANTHER" id="PTHR42683">
    <property type="entry name" value="ALDEHYDE REDUCTASE"/>
    <property type="match status" value="1"/>
</dbReference>
<keyword evidence="6" id="KW-1185">Reference proteome</keyword>
<accession>A0AAD5BV80</accession>
<feature type="domain" description="Alcohol dehydrogenase-like C-terminal" evidence="4">
    <location>
        <begin position="101"/>
        <end position="171"/>
    </location>
</feature>
<evidence type="ECO:0000256" key="2">
    <source>
        <dbReference type="ARBA" id="ARBA00022833"/>
    </source>
</evidence>
<dbReference type="SUPFAM" id="SSF51735">
    <property type="entry name" value="NAD(P)-binding Rossmann-fold domains"/>
    <property type="match status" value="1"/>
</dbReference>
<keyword evidence="2" id="KW-0862">Zinc</keyword>
<dbReference type="GO" id="GO:0016616">
    <property type="term" value="F:oxidoreductase activity, acting on the CH-OH group of donors, NAD or NADP as acceptor"/>
    <property type="evidence" value="ECO:0007669"/>
    <property type="project" value="InterPro"/>
</dbReference>
<keyword evidence="1" id="KW-0479">Metal-binding</keyword>
<evidence type="ECO:0000313" key="6">
    <source>
        <dbReference type="Proteomes" id="UP001206925"/>
    </source>
</evidence>
<dbReference type="AlphaFoldDB" id="A0AAD5BV80"/>
<proteinExistence type="predicted"/>
<evidence type="ECO:0000313" key="5">
    <source>
        <dbReference type="EMBL" id="KAI7730065.1"/>
    </source>
</evidence>
<protein>
    <recommendedName>
        <fullName evidence="4">Alcohol dehydrogenase-like C-terminal domain-containing protein</fullName>
    </recommendedName>
</protein>
<gene>
    <name evidence="5" type="ORF">M8C21_020016</name>
</gene>
<dbReference type="GO" id="GO:0046872">
    <property type="term" value="F:metal ion binding"/>
    <property type="evidence" value="ECO:0007669"/>
    <property type="project" value="UniProtKB-KW"/>
</dbReference>
<keyword evidence="3" id="KW-0560">Oxidoreductase</keyword>
<sequence length="174" mass="18901">MTSIALLHFTQFLLRFEDGRILTVYENLALSYERCGGSSGQDFCRRPDVNQMRKLMFMFNIEETGDIGPEYEWGARGEGDKAAAAPVLNRSYLANNAVRGTLDGIIDTVSGNHPIAPLLNSLTSHGKLVLVGAPEKPLEVAAFSLIMGRKTIAGSVIGGIKETQEMLDFAAEHG</sequence>
<dbReference type="InterPro" id="IPR047109">
    <property type="entry name" value="CAD-like"/>
</dbReference>
<evidence type="ECO:0000259" key="4">
    <source>
        <dbReference type="Pfam" id="PF00107"/>
    </source>
</evidence>
<dbReference type="FunFam" id="3.40.50.720:FF:001451">
    <property type="entry name" value="Putative cinnamyl alcohol dehydrogenase 6"/>
    <property type="match status" value="1"/>
</dbReference>